<dbReference type="AlphaFoldDB" id="A0A6A6IHR9"/>
<keyword evidence="3" id="KW-1185">Reference proteome</keyword>
<dbReference type="OrthoDB" id="4160360at2759"/>
<proteinExistence type="predicted"/>
<feature type="compositionally biased region" description="Polar residues" evidence="1">
    <location>
        <begin position="382"/>
        <end position="402"/>
    </location>
</feature>
<organism evidence="2 3">
    <name type="scientific">Trematosphaeria pertusa</name>
    <dbReference type="NCBI Taxonomy" id="390896"/>
    <lineage>
        <taxon>Eukaryota</taxon>
        <taxon>Fungi</taxon>
        <taxon>Dikarya</taxon>
        <taxon>Ascomycota</taxon>
        <taxon>Pezizomycotina</taxon>
        <taxon>Dothideomycetes</taxon>
        <taxon>Pleosporomycetidae</taxon>
        <taxon>Pleosporales</taxon>
        <taxon>Massarineae</taxon>
        <taxon>Trematosphaeriaceae</taxon>
        <taxon>Trematosphaeria</taxon>
    </lineage>
</organism>
<accession>A0A6A6IHR9</accession>
<dbReference type="RefSeq" id="XP_033684592.1">
    <property type="nucleotide sequence ID" value="XM_033822045.1"/>
</dbReference>
<name>A0A6A6IHR9_9PLEO</name>
<feature type="compositionally biased region" description="Basic and acidic residues" evidence="1">
    <location>
        <begin position="436"/>
        <end position="446"/>
    </location>
</feature>
<feature type="compositionally biased region" description="Pro residues" evidence="1">
    <location>
        <begin position="342"/>
        <end position="351"/>
    </location>
</feature>
<feature type="compositionally biased region" description="Polar residues" evidence="1">
    <location>
        <begin position="466"/>
        <end position="490"/>
    </location>
</feature>
<gene>
    <name evidence="2" type="ORF">BU26DRAFT_320319</name>
</gene>
<feature type="compositionally biased region" description="Basic residues" evidence="1">
    <location>
        <begin position="547"/>
        <end position="558"/>
    </location>
</feature>
<feature type="region of interest" description="Disordered" evidence="1">
    <location>
        <begin position="34"/>
        <end position="54"/>
    </location>
</feature>
<dbReference type="GeneID" id="54575375"/>
<feature type="region of interest" description="Disordered" evidence="1">
    <location>
        <begin position="223"/>
        <end position="249"/>
    </location>
</feature>
<dbReference type="EMBL" id="ML987195">
    <property type="protein sequence ID" value="KAF2249588.1"/>
    <property type="molecule type" value="Genomic_DNA"/>
</dbReference>
<dbReference type="Proteomes" id="UP000800094">
    <property type="component" value="Unassembled WGS sequence"/>
</dbReference>
<protein>
    <submittedName>
        <fullName evidence="2">Uncharacterized protein</fullName>
    </submittedName>
</protein>
<evidence type="ECO:0000313" key="2">
    <source>
        <dbReference type="EMBL" id="KAF2249588.1"/>
    </source>
</evidence>
<reference evidence="2" key="1">
    <citation type="journal article" date="2020" name="Stud. Mycol.">
        <title>101 Dothideomycetes genomes: a test case for predicting lifestyles and emergence of pathogens.</title>
        <authorList>
            <person name="Haridas S."/>
            <person name="Albert R."/>
            <person name="Binder M."/>
            <person name="Bloem J."/>
            <person name="Labutti K."/>
            <person name="Salamov A."/>
            <person name="Andreopoulos B."/>
            <person name="Baker S."/>
            <person name="Barry K."/>
            <person name="Bills G."/>
            <person name="Bluhm B."/>
            <person name="Cannon C."/>
            <person name="Castanera R."/>
            <person name="Culley D."/>
            <person name="Daum C."/>
            <person name="Ezra D."/>
            <person name="Gonzalez J."/>
            <person name="Henrissat B."/>
            <person name="Kuo A."/>
            <person name="Liang C."/>
            <person name="Lipzen A."/>
            <person name="Lutzoni F."/>
            <person name="Magnuson J."/>
            <person name="Mondo S."/>
            <person name="Nolan M."/>
            <person name="Ohm R."/>
            <person name="Pangilinan J."/>
            <person name="Park H.-J."/>
            <person name="Ramirez L."/>
            <person name="Alfaro M."/>
            <person name="Sun H."/>
            <person name="Tritt A."/>
            <person name="Yoshinaga Y."/>
            <person name="Zwiers L.-H."/>
            <person name="Turgeon B."/>
            <person name="Goodwin S."/>
            <person name="Spatafora J."/>
            <person name="Crous P."/>
            <person name="Grigoriev I."/>
        </authorList>
    </citation>
    <scope>NUCLEOTIDE SEQUENCE</scope>
    <source>
        <strain evidence="2">CBS 122368</strain>
    </source>
</reference>
<evidence type="ECO:0000256" key="1">
    <source>
        <dbReference type="SAM" id="MobiDB-lite"/>
    </source>
</evidence>
<sequence>MLHSFYGMNAARLNSVTATLQRMQDDPEAVQRSIRRFDDDPPPPYSPASSTRLPTPALTVRSQLTAHETDELIRRPLNNDERDYYRRTFHAYAPEHQFFVESGKEREHILAESLRRDSEGRYVYRGPDISKRPGDQRLDIMVRNGIRKRWESLGVWNPEWGIPGRVKRGDNDNSNRWNWKWSSPRRARNFYKQPFEVQVASWPPQEEEYPDERAIRQHLERKGEWSELQTPPHPDTTAATHGNIDPDDSRITTRPWYQWKLEVREAAIRSARVQRASGFHGLPDCEKAAVNITERWKANGDWKDSWGDSPGWKWKHESPSPEPEDPNEMDFSPSEIDALESIPPPTPPSPFNPTGEHPDPVVARAARLIFGHLKPGEPLWPTSAQSGEEPQTNDQNKANSTEGLDDSSDVPDGSPSPSQNHLSTALRTRSLRKRKRDDESGMHARESSPPQIMHAGSRQQKRSRTGRSASQPLQQPAQTVESSGTVTHGQPQVKKGRTHATRVQPLPEPRRSARIAQLQKARARSVQSAKAGLTRKRRETGAPRAALRTKRSNSKRPKTLSLTDNRHQRPVPKGAETRTGGGRRLRPS</sequence>
<feature type="region of interest" description="Disordered" evidence="1">
    <location>
        <begin position="300"/>
        <end position="588"/>
    </location>
</feature>
<evidence type="ECO:0000313" key="3">
    <source>
        <dbReference type="Proteomes" id="UP000800094"/>
    </source>
</evidence>